<proteinExistence type="predicted"/>
<dbReference type="Proteomes" id="UP000255295">
    <property type="component" value="Unassembled WGS sequence"/>
</dbReference>
<name>A0A2S0JZ81_LYSSH</name>
<evidence type="ECO:0000313" key="1">
    <source>
        <dbReference type="EMBL" id="AVK96294.1"/>
    </source>
</evidence>
<reference evidence="1 3" key="1">
    <citation type="submission" date="2017-03" db="EMBL/GenBank/DDBJ databases">
        <title>The whole genome sequencing and assembly of Lysinibacillus sphaericus DSM 28T strain.</title>
        <authorList>
            <person name="Lee Y.-J."/>
            <person name="Yi H."/>
            <person name="Bahn Y.-S."/>
            <person name="Kim J.F."/>
            <person name="Lee D.-W."/>
        </authorList>
    </citation>
    <scope>NUCLEOTIDE SEQUENCE [LARGE SCALE GENOMIC DNA]</scope>
    <source>
        <strain evidence="1 3">DSM 28</strain>
    </source>
</reference>
<dbReference type="RefSeq" id="WP_024361282.1">
    <property type="nucleotide sequence ID" value="NZ_BJNS01000025.1"/>
</dbReference>
<gene>
    <name evidence="1" type="ORF">LS41612_08530</name>
    <name evidence="2" type="ORF">NCTC10338_03041</name>
</gene>
<sequence length="290" mass="34208">MKDGVESLIKKFGLEISSEQRNYLDYLYENLHVEELSEKEQHFFIDYFYKSETLRNMAAFALELADVMHEIRENVPAIEQAERLANGKEQRMYYAQKWQEARRQKLKQHTTKSGNVLYVPFVDYKEEQGPIIICLEQTFGMERYSALCKSMILPLFMNAHKEQRDLYIVPYDCQIHVHFRFENGHLNLSDFKDFIEYKAQGEAAILPVLQFVKGLLQENQQCAETEVLIFTEGNPVDGPHLLGKRAKTMLDEMKQRYHAEFSVIAMNEHCFNEHHFWFANRAIFSEDAIQ</sequence>
<dbReference type="Proteomes" id="UP000238825">
    <property type="component" value="Chromosome"/>
</dbReference>
<dbReference type="GeneID" id="48276248"/>
<evidence type="ECO:0000313" key="3">
    <source>
        <dbReference type="Proteomes" id="UP000238825"/>
    </source>
</evidence>
<dbReference type="EMBL" id="UFSZ01000001">
    <property type="protein sequence ID" value="SUV17927.1"/>
    <property type="molecule type" value="Genomic_DNA"/>
</dbReference>
<accession>A0A2S0JZ81</accession>
<protein>
    <submittedName>
        <fullName evidence="1">Uncharacterized protein</fullName>
    </submittedName>
</protein>
<organism evidence="1 3">
    <name type="scientific">Lysinibacillus sphaericus</name>
    <name type="common">Bacillus sphaericus</name>
    <dbReference type="NCBI Taxonomy" id="1421"/>
    <lineage>
        <taxon>Bacteria</taxon>
        <taxon>Bacillati</taxon>
        <taxon>Bacillota</taxon>
        <taxon>Bacilli</taxon>
        <taxon>Bacillales</taxon>
        <taxon>Bacillaceae</taxon>
        <taxon>Lysinibacillus</taxon>
    </lineage>
</organism>
<evidence type="ECO:0000313" key="2">
    <source>
        <dbReference type="EMBL" id="SUV17927.1"/>
    </source>
</evidence>
<reference evidence="2 4" key="2">
    <citation type="submission" date="2018-06" db="EMBL/GenBank/DDBJ databases">
        <authorList>
            <consortium name="Pathogen Informatics"/>
            <person name="Doyle S."/>
        </authorList>
    </citation>
    <scope>NUCLEOTIDE SEQUENCE [LARGE SCALE GENOMIC DNA]</scope>
    <source>
        <strain evidence="2 4">NCTC10338</strain>
    </source>
</reference>
<dbReference type="EMBL" id="CP019980">
    <property type="protein sequence ID" value="AVK96294.1"/>
    <property type="molecule type" value="Genomic_DNA"/>
</dbReference>
<evidence type="ECO:0000313" key="4">
    <source>
        <dbReference type="Proteomes" id="UP000255295"/>
    </source>
</evidence>
<dbReference type="AlphaFoldDB" id="A0A2S0JZ81"/>